<dbReference type="AlphaFoldDB" id="A0A0E9SXN3"/>
<dbReference type="EMBL" id="GBXM01063304">
    <property type="protein sequence ID" value="JAH45273.1"/>
    <property type="molecule type" value="Transcribed_RNA"/>
</dbReference>
<protein>
    <submittedName>
        <fullName evidence="1">Uncharacterized protein</fullName>
    </submittedName>
</protein>
<sequence length="33" mass="3837">MRLFKGWPNLDTPTACCSHLDLADFRDKQVKTE</sequence>
<organism evidence="1">
    <name type="scientific">Anguilla anguilla</name>
    <name type="common">European freshwater eel</name>
    <name type="synonym">Muraena anguilla</name>
    <dbReference type="NCBI Taxonomy" id="7936"/>
    <lineage>
        <taxon>Eukaryota</taxon>
        <taxon>Metazoa</taxon>
        <taxon>Chordata</taxon>
        <taxon>Craniata</taxon>
        <taxon>Vertebrata</taxon>
        <taxon>Euteleostomi</taxon>
        <taxon>Actinopterygii</taxon>
        <taxon>Neopterygii</taxon>
        <taxon>Teleostei</taxon>
        <taxon>Anguilliformes</taxon>
        <taxon>Anguillidae</taxon>
        <taxon>Anguilla</taxon>
    </lineage>
</organism>
<accession>A0A0E9SXN3</accession>
<proteinExistence type="predicted"/>
<reference evidence="1" key="1">
    <citation type="submission" date="2014-11" db="EMBL/GenBank/DDBJ databases">
        <authorList>
            <person name="Amaro Gonzalez C."/>
        </authorList>
    </citation>
    <scope>NUCLEOTIDE SEQUENCE</scope>
</reference>
<name>A0A0E9SXN3_ANGAN</name>
<evidence type="ECO:0000313" key="1">
    <source>
        <dbReference type="EMBL" id="JAH45273.1"/>
    </source>
</evidence>
<reference evidence="1" key="2">
    <citation type="journal article" date="2015" name="Fish Shellfish Immunol.">
        <title>Early steps in the European eel (Anguilla anguilla)-Vibrio vulnificus interaction in the gills: Role of the RtxA13 toxin.</title>
        <authorList>
            <person name="Callol A."/>
            <person name="Pajuelo D."/>
            <person name="Ebbesson L."/>
            <person name="Teles M."/>
            <person name="MacKenzie S."/>
            <person name="Amaro C."/>
        </authorList>
    </citation>
    <scope>NUCLEOTIDE SEQUENCE</scope>
</reference>